<reference evidence="2" key="1">
    <citation type="journal article" date="2023" name="BMC Genomics">
        <title>Chromosome-level genome assemblies of Cutaneotrichosporon spp. (Trichosporonales, Basidiomycota) reveal imbalanced evolution between nucleotide sequences and chromosome synteny.</title>
        <authorList>
            <person name="Kobayashi Y."/>
            <person name="Kayamori A."/>
            <person name="Aoki K."/>
            <person name="Shiwa Y."/>
            <person name="Matsutani M."/>
            <person name="Fujita N."/>
            <person name="Sugita T."/>
            <person name="Iwasaki W."/>
            <person name="Tanaka N."/>
            <person name="Takashima M."/>
        </authorList>
    </citation>
    <scope>NUCLEOTIDE SEQUENCE</scope>
    <source>
        <strain evidence="2">HIS016</strain>
    </source>
</reference>
<accession>A0AAD3YDS1</accession>
<reference evidence="2" key="2">
    <citation type="submission" date="2023-06" db="EMBL/GenBank/DDBJ databases">
        <authorList>
            <person name="Kobayashi Y."/>
            <person name="Kayamori A."/>
            <person name="Aoki K."/>
            <person name="Shiwa Y."/>
            <person name="Fujita N."/>
            <person name="Sugita T."/>
            <person name="Iwasaki W."/>
            <person name="Tanaka N."/>
            <person name="Takashima M."/>
        </authorList>
    </citation>
    <scope>NUCLEOTIDE SEQUENCE</scope>
    <source>
        <strain evidence="2">HIS016</strain>
    </source>
</reference>
<organism evidence="2 3">
    <name type="scientific">Cutaneotrichosporon spelunceum</name>
    <dbReference type="NCBI Taxonomy" id="1672016"/>
    <lineage>
        <taxon>Eukaryota</taxon>
        <taxon>Fungi</taxon>
        <taxon>Dikarya</taxon>
        <taxon>Basidiomycota</taxon>
        <taxon>Agaricomycotina</taxon>
        <taxon>Tremellomycetes</taxon>
        <taxon>Trichosporonales</taxon>
        <taxon>Trichosporonaceae</taxon>
        <taxon>Cutaneotrichosporon</taxon>
    </lineage>
</organism>
<dbReference type="Proteomes" id="UP001222932">
    <property type="component" value="Unassembled WGS sequence"/>
</dbReference>
<evidence type="ECO:0000256" key="1">
    <source>
        <dbReference type="SAM" id="MobiDB-lite"/>
    </source>
</evidence>
<feature type="region of interest" description="Disordered" evidence="1">
    <location>
        <begin position="1"/>
        <end position="80"/>
    </location>
</feature>
<feature type="compositionally biased region" description="Low complexity" evidence="1">
    <location>
        <begin position="58"/>
        <end position="76"/>
    </location>
</feature>
<sequence length="333" mass="35946">MSGPAPLQPPKSPALKAAEAAARENGLGLNTLSTLSPPVTPVPLAPALPRMATPGRVPSSLPSRAASPYPSRSPSLGPRALAPPPIEDSAFYDGDFELISADNVRFRVQAYHLFSASSGLRAAVEWDDSGRARQLHFDDTELEAALVIRAFLRVITTGTVATTPDGGGTPSVSALRRLILFLRKWDCPVALQLVLFKVKELLSQGISVPMYTFILGATADDVETCALALKHVGQSWNGAGHTDERNEGTPGAATIDPTHLPYTLWSWVPSEYMWALSRAWGRNVKDGTRLPDAFKRALSVIKGGHSRTIKTSMIMWSMFPRRAPSPFQIENAT</sequence>
<evidence type="ECO:0000313" key="3">
    <source>
        <dbReference type="Proteomes" id="UP001222932"/>
    </source>
</evidence>
<comment type="caution">
    <text evidence="2">The sequence shown here is derived from an EMBL/GenBank/DDBJ whole genome shotgun (WGS) entry which is preliminary data.</text>
</comment>
<proteinExistence type="predicted"/>
<protein>
    <recommendedName>
        <fullName evidence="4">BTB domain-containing protein</fullName>
    </recommendedName>
</protein>
<feature type="compositionally biased region" description="Pro residues" evidence="1">
    <location>
        <begin position="1"/>
        <end position="12"/>
    </location>
</feature>
<keyword evidence="3" id="KW-1185">Reference proteome</keyword>
<dbReference type="EMBL" id="BTCM01000005">
    <property type="protein sequence ID" value="GMK58252.1"/>
    <property type="molecule type" value="Genomic_DNA"/>
</dbReference>
<dbReference type="AlphaFoldDB" id="A0AAD3YDS1"/>
<evidence type="ECO:0000313" key="2">
    <source>
        <dbReference type="EMBL" id="GMK58252.1"/>
    </source>
</evidence>
<evidence type="ECO:0008006" key="4">
    <source>
        <dbReference type="Google" id="ProtNLM"/>
    </source>
</evidence>
<gene>
    <name evidence="2" type="ORF">CspeluHIS016_0502840</name>
</gene>
<name>A0AAD3YDS1_9TREE</name>